<dbReference type="InterPro" id="IPR002347">
    <property type="entry name" value="SDR_fam"/>
</dbReference>
<evidence type="ECO:0000256" key="4">
    <source>
        <dbReference type="SAM" id="Phobius"/>
    </source>
</evidence>
<reference evidence="7" key="2">
    <citation type="submission" date="2018-10" db="EMBL/GenBank/DDBJ databases">
        <title>De novo assembly of a Great Dane genome.</title>
        <authorList>
            <person name="Kidd J.M."/>
            <person name="Pendleton A.L."/>
            <person name="Shen F."/>
            <person name="Emery S."/>
        </authorList>
    </citation>
    <scope>NUCLEOTIDE SEQUENCE [LARGE SCALE GENOMIC DNA]</scope>
    <source>
        <strain evidence="7">Great Dane</strain>
    </source>
</reference>
<dbReference type="Pfam" id="PF00106">
    <property type="entry name" value="adh_short"/>
    <property type="match status" value="1"/>
</dbReference>
<feature type="transmembrane region" description="Helical" evidence="4">
    <location>
        <begin position="100"/>
        <end position="126"/>
    </location>
</feature>
<evidence type="ECO:0000313" key="8">
    <source>
        <dbReference type="Proteomes" id="UP000002254"/>
    </source>
</evidence>
<dbReference type="FunFam" id="3.40.50.720:FF:000074">
    <property type="entry name" value="Retinol dehydrogenase type 1"/>
    <property type="match status" value="1"/>
</dbReference>
<keyword evidence="4" id="KW-0812">Transmembrane</keyword>
<comment type="similarity">
    <text evidence="1 3">Belongs to the short-chain dehydrogenases/reductases (SDR) family.</text>
</comment>
<dbReference type="Ensembl" id="ENSCAFT00030001835.1">
    <property type="protein sequence ID" value="ENSCAFP00030001629.1"/>
    <property type="gene ID" value="ENSCAFG00030001070.1"/>
</dbReference>
<dbReference type="GO" id="GO:0032526">
    <property type="term" value="P:response to retinoic acid"/>
    <property type="evidence" value="ECO:0007669"/>
    <property type="project" value="Ensembl"/>
</dbReference>
<feature type="transmembrane region" description="Helical" evidence="4">
    <location>
        <begin position="69"/>
        <end position="88"/>
    </location>
</feature>
<dbReference type="GO" id="GO:0047035">
    <property type="term" value="F:testosterone dehydrogenase (NAD+) activity"/>
    <property type="evidence" value="ECO:0007669"/>
    <property type="project" value="Ensembl"/>
</dbReference>
<accession>A0A8C0T286</accession>
<dbReference type="Gene3D" id="3.40.50.720">
    <property type="entry name" value="NAD(P)-binding Rossmann-like Domain"/>
    <property type="match status" value="1"/>
</dbReference>
<dbReference type="PROSITE" id="PS00061">
    <property type="entry name" value="ADH_SHORT"/>
    <property type="match status" value="1"/>
</dbReference>
<evidence type="ECO:0000313" key="9">
    <source>
        <dbReference type="Proteomes" id="UP000694542"/>
    </source>
</evidence>
<evidence type="ECO:0000313" key="7">
    <source>
        <dbReference type="Ensembl" id="ENSCAFP00040028624.1"/>
    </source>
</evidence>
<sequence length="444" mass="48757">MTHQEICACMSVLNPRSFEVGRCCFLPLPPRLSVHITGLPPDSLCPLASPVLSTQRCSTSLRMSTFSETVWLCLAVTVVLGGLALGNLRKIPGQMRRKVVCLAGLWGGAYLLFSLSLSWGLILFFLSCVLTYTYLSGQELLPVDQKAVLITGGDSGFGHALSKYLDELGFTVFVGVLDEKGSGAEELRRTCSKRLSVLQMDITDQQQIKDAHSKVVEKLQDRGLWAVVNNAGIICLPADGELIPMTDYKKCMAVNFFGAVEVTKAFLPLLRKSKGRLVNISSMAAGVPMEKLAAYSSSKAALTMFSAVMRQELSKWGVKVSVIQPGGFRTNIAGTSEMWSKLEKNILDHLSSDVEEDYGKDYILQQRNYLKSINIKTNTDISPVLQDIRHAVSAKSPFAFYAPGALAYCLLFFVSFSPTGIFDYFSKKLCEVRGSMPRALIKQP</sequence>
<dbReference type="GO" id="GO:0004303">
    <property type="term" value="F:estradiol 17-beta-dehydrogenase [NAD(P)+] activity"/>
    <property type="evidence" value="ECO:0007669"/>
    <property type="project" value="Ensembl"/>
</dbReference>
<dbReference type="RefSeq" id="XP_038522852.1">
    <property type="nucleotide sequence ID" value="XM_038666924.1"/>
</dbReference>
<dbReference type="PANTHER" id="PTHR43313">
    <property type="entry name" value="SHORT-CHAIN DEHYDROGENASE/REDUCTASE FAMILY 9C"/>
    <property type="match status" value="1"/>
</dbReference>
<dbReference type="GO" id="GO:0006703">
    <property type="term" value="P:estrogen biosynthetic process"/>
    <property type="evidence" value="ECO:0007669"/>
    <property type="project" value="Ensembl"/>
</dbReference>
<protein>
    <submittedName>
        <fullName evidence="7">Hydroxysteroid 17-beta dehydrogenase 2</fullName>
    </submittedName>
</protein>
<feature type="transmembrane region" description="Helical" evidence="4">
    <location>
        <begin position="398"/>
        <end position="425"/>
    </location>
</feature>
<dbReference type="Ensembl" id="ENSCAFT00040032901.1">
    <property type="protein sequence ID" value="ENSCAFP00040028624.1"/>
    <property type="gene ID" value="ENSCAFG00040017829.1"/>
</dbReference>
<dbReference type="CTD" id="3294"/>
<reference evidence="7" key="4">
    <citation type="submission" date="2025-05" db="UniProtKB">
        <authorList>
            <consortium name="Ensembl"/>
        </authorList>
    </citation>
    <scope>IDENTIFICATION</scope>
</reference>
<dbReference type="InterPro" id="IPR036291">
    <property type="entry name" value="NAD(P)-bd_dom_sf"/>
</dbReference>
<proteinExistence type="inferred from homology"/>
<dbReference type="CDD" id="cd09805">
    <property type="entry name" value="type2_17beta_HSD-like_SDR_c"/>
    <property type="match status" value="1"/>
</dbReference>
<dbReference type="PRINTS" id="PR00080">
    <property type="entry name" value="SDRFAMILY"/>
</dbReference>
<dbReference type="Proteomes" id="UP000694542">
    <property type="component" value="Chromosome 5"/>
</dbReference>
<keyword evidence="4" id="KW-0472">Membrane</keyword>
<dbReference type="OMA" id="KKCMAVN"/>
<dbReference type="Ensembl" id="ENSCAFT00000031790.5">
    <property type="protein sequence ID" value="ENSCAFP00000029598.3"/>
    <property type="gene ID" value="ENSCAFG00000019977.5"/>
</dbReference>
<evidence type="ECO:0000313" key="6">
    <source>
        <dbReference type="Ensembl" id="ENSCAFP00030001629.1"/>
    </source>
</evidence>
<dbReference type="SMR" id="A0A8C0T286"/>
<dbReference type="GO" id="GO:0005789">
    <property type="term" value="C:endoplasmic reticulum membrane"/>
    <property type="evidence" value="ECO:0007669"/>
    <property type="project" value="Ensembl"/>
</dbReference>
<keyword evidence="4" id="KW-1133">Transmembrane helix</keyword>
<dbReference type="SUPFAM" id="SSF51735">
    <property type="entry name" value="NAD(P)-binding Rossmann-fold domains"/>
    <property type="match status" value="1"/>
</dbReference>
<evidence type="ECO:0000256" key="2">
    <source>
        <dbReference type="ARBA" id="ARBA00023002"/>
    </source>
</evidence>
<reference evidence="6" key="3">
    <citation type="submission" date="2019-03" db="EMBL/GenBank/DDBJ databases">
        <authorList>
            <person name="Warren W.C."/>
            <person name="Johnson G.S."/>
        </authorList>
    </citation>
    <scope>NUCLEOTIDE SEQUENCE [LARGE SCALE GENOMIC DNA]</scope>
    <source>
        <strain evidence="6">Basenji</strain>
    </source>
</reference>
<dbReference type="Proteomes" id="UP000002254">
    <property type="component" value="Chromosome 5"/>
</dbReference>
<reference evidence="5 8" key="1">
    <citation type="journal article" date="2005" name="Nature">
        <title>Genome sequence, comparative analysis and haplotype structure of the domestic dog.</title>
        <authorList>
            <consortium name="Broad Sequencing Platform"/>
            <person name="Lindblad-Toh K."/>
            <person name="Wade C.M."/>
            <person name="Mikkelsen T.S."/>
            <person name="Karlsson E.K."/>
            <person name="Jaffe D.B."/>
            <person name="Kamal M."/>
            <person name="Clamp M."/>
            <person name="Chang J.L."/>
            <person name="Kulbokas E.J. III"/>
            <person name="Zody M.C."/>
            <person name="Mauceli E."/>
            <person name="Xie X."/>
            <person name="Breen M."/>
            <person name="Wayne R.K."/>
            <person name="Ostrander E.A."/>
            <person name="Ponting C.P."/>
            <person name="Galibert F."/>
            <person name="Smith D.R."/>
            <person name="DeJong P.J."/>
            <person name="Kirkness E."/>
            <person name="Alvarez P."/>
            <person name="Biagi T."/>
            <person name="Brockman W."/>
            <person name="Butler J."/>
            <person name="Chin C.W."/>
            <person name="Cook A."/>
            <person name="Cuff J."/>
            <person name="Daly M.J."/>
            <person name="DeCaprio D."/>
            <person name="Gnerre S."/>
            <person name="Grabherr M."/>
            <person name="Kellis M."/>
            <person name="Kleber M."/>
            <person name="Bardeleben C."/>
            <person name="Goodstadt L."/>
            <person name="Heger A."/>
            <person name="Hitte C."/>
            <person name="Kim L."/>
            <person name="Koepfli K.P."/>
            <person name="Parker H.G."/>
            <person name="Pollinger J.P."/>
            <person name="Searle S.M."/>
            <person name="Sutter N.B."/>
            <person name="Thomas R."/>
            <person name="Webber C."/>
            <person name="Baldwin J."/>
            <person name="Abebe A."/>
            <person name="Abouelleil A."/>
            <person name="Aftuck L."/>
            <person name="Ait-Zahra M."/>
            <person name="Aldredge T."/>
            <person name="Allen N."/>
            <person name="An P."/>
            <person name="Anderson S."/>
            <person name="Antoine C."/>
            <person name="Arachchi H."/>
            <person name="Aslam A."/>
            <person name="Ayotte L."/>
            <person name="Bachantsang P."/>
            <person name="Barry A."/>
            <person name="Bayul T."/>
            <person name="Benamara M."/>
            <person name="Berlin A."/>
            <person name="Bessette D."/>
            <person name="Blitshteyn B."/>
            <person name="Bloom T."/>
            <person name="Blye J."/>
            <person name="Boguslavskiy L."/>
            <person name="Bonnet C."/>
            <person name="Boukhgalter B."/>
            <person name="Brown A."/>
            <person name="Cahill P."/>
            <person name="Calixte N."/>
            <person name="Camarata J."/>
            <person name="Cheshatsang Y."/>
            <person name="Chu J."/>
            <person name="Citroen M."/>
            <person name="Collymore A."/>
            <person name="Cooke P."/>
            <person name="Dawoe T."/>
            <person name="Daza R."/>
            <person name="Decktor K."/>
            <person name="DeGray S."/>
            <person name="Dhargay N."/>
            <person name="Dooley K."/>
            <person name="Dooley K."/>
            <person name="Dorje P."/>
            <person name="Dorjee K."/>
            <person name="Dorris L."/>
            <person name="Duffey N."/>
            <person name="Dupes A."/>
            <person name="Egbiremolen O."/>
            <person name="Elong R."/>
            <person name="Falk J."/>
            <person name="Farina A."/>
            <person name="Faro S."/>
            <person name="Ferguson D."/>
            <person name="Ferreira P."/>
            <person name="Fisher S."/>
            <person name="FitzGerald M."/>
            <person name="Foley K."/>
            <person name="Foley C."/>
            <person name="Franke A."/>
            <person name="Friedrich D."/>
            <person name="Gage D."/>
            <person name="Garber M."/>
            <person name="Gearin G."/>
            <person name="Giannoukos G."/>
            <person name="Goode T."/>
            <person name="Goyette A."/>
            <person name="Graham J."/>
            <person name="Grandbois E."/>
            <person name="Gyaltsen K."/>
            <person name="Hafez N."/>
            <person name="Hagopian D."/>
            <person name="Hagos B."/>
            <person name="Hall J."/>
            <person name="Healy C."/>
            <person name="Hegarty R."/>
            <person name="Honan T."/>
            <person name="Horn A."/>
            <person name="Houde N."/>
            <person name="Hughes L."/>
            <person name="Hunnicutt L."/>
            <person name="Husby M."/>
            <person name="Jester B."/>
            <person name="Jones C."/>
            <person name="Kamat A."/>
            <person name="Kanga B."/>
            <person name="Kells C."/>
            <person name="Khazanovich D."/>
            <person name="Kieu A.C."/>
            <person name="Kisner P."/>
            <person name="Kumar M."/>
            <person name="Lance K."/>
            <person name="Landers T."/>
            <person name="Lara M."/>
            <person name="Lee W."/>
            <person name="Leger J.P."/>
            <person name="Lennon N."/>
            <person name="Leuper L."/>
            <person name="LeVine S."/>
            <person name="Liu J."/>
            <person name="Liu X."/>
            <person name="Lokyitsang Y."/>
            <person name="Lokyitsang T."/>
            <person name="Lui A."/>
            <person name="Macdonald J."/>
            <person name="Major J."/>
            <person name="Marabella R."/>
            <person name="Maru K."/>
            <person name="Matthews C."/>
            <person name="McDonough S."/>
            <person name="Mehta T."/>
            <person name="Meldrim J."/>
            <person name="Melnikov A."/>
            <person name="Meneus L."/>
            <person name="Mihalev A."/>
            <person name="Mihova T."/>
            <person name="Miller K."/>
            <person name="Mittelman R."/>
            <person name="Mlenga V."/>
            <person name="Mulrain L."/>
            <person name="Munson G."/>
            <person name="Navidi A."/>
            <person name="Naylor J."/>
            <person name="Nguyen T."/>
            <person name="Nguyen N."/>
            <person name="Nguyen C."/>
            <person name="Nguyen T."/>
            <person name="Nicol R."/>
            <person name="Norbu N."/>
            <person name="Norbu C."/>
            <person name="Novod N."/>
            <person name="Nyima T."/>
            <person name="Olandt P."/>
            <person name="O'Neill B."/>
            <person name="O'Neill K."/>
            <person name="Osman S."/>
            <person name="Oyono L."/>
            <person name="Patti C."/>
            <person name="Perrin D."/>
            <person name="Phunkhang P."/>
            <person name="Pierre F."/>
            <person name="Priest M."/>
            <person name="Rachupka A."/>
            <person name="Raghuraman S."/>
            <person name="Rameau R."/>
            <person name="Ray V."/>
            <person name="Raymond C."/>
            <person name="Rege F."/>
            <person name="Rise C."/>
            <person name="Rogers J."/>
            <person name="Rogov P."/>
            <person name="Sahalie J."/>
            <person name="Settipalli S."/>
            <person name="Sharpe T."/>
            <person name="Shea T."/>
            <person name="Sheehan M."/>
            <person name="Sherpa N."/>
            <person name="Shi J."/>
            <person name="Shih D."/>
            <person name="Sloan J."/>
            <person name="Smith C."/>
            <person name="Sparrow T."/>
            <person name="Stalker J."/>
            <person name="Stange-Thomann N."/>
            <person name="Stavropoulos S."/>
            <person name="Stone C."/>
            <person name="Stone S."/>
            <person name="Sykes S."/>
            <person name="Tchuinga P."/>
            <person name="Tenzing P."/>
            <person name="Tesfaye S."/>
            <person name="Thoulutsang D."/>
            <person name="Thoulutsang Y."/>
            <person name="Topham K."/>
            <person name="Topping I."/>
            <person name="Tsamla T."/>
            <person name="Vassiliev H."/>
            <person name="Venkataraman V."/>
            <person name="Vo A."/>
            <person name="Wangchuk T."/>
            <person name="Wangdi T."/>
            <person name="Weiand M."/>
            <person name="Wilkinson J."/>
            <person name="Wilson A."/>
            <person name="Yadav S."/>
            <person name="Yang S."/>
            <person name="Yang X."/>
            <person name="Young G."/>
            <person name="Yu Q."/>
            <person name="Zainoun J."/>
            <person name="Zembek L."/>
            <person name="Zimmer A."/>
            <person name="Lander E.S."/>
        </authorList>
    </citation>
    <scope>NUCLEOTIDE SEQUENCE [LARGE SCALE GENOMIC DNA]</scope>
    <source>
        <strain evidence="5">Boxer</strain>
    </source>
</reference>
<dbReference type="RefSeq" id="XP_038394112.1">
    <property type="nucleotide sequence ID" value="XM_038538184.1"/>
</dbReference>
<evidence type="ECO:0000256" key="1">
    <source>
        <dbReference type="ARBA" id="ARBA00006484"/>
    </source>
</evidence>
<dbReference type="OrthoDB" id="9876299at2759"/>
<dbReference type="RefSeq" id="XP_546810.3">
    <property type="nucleotide sequence ID" value="XM_546810.6"/>
</dbReference>
<name>A0A8C0T286_CANLF</name>
<gene>
    <name evidence="7" type="primary">HSD17B2</name>
</gene>
<evidence type="ECO:0000313" key="5">
    <source>
        <dbReference type="Ensembl" id="ENSCAFP00000029598.3"/>
    </source>
</evidence>
<dbReference type="InterPro" id="IPR020904">
    <property type="entry name" value="Sc_DH/Rdtase_CS"/>
</dbReference>
<organism evidence="7 9">
    <name type="scientific">Canis lupus familiaris</name>
    <name type="common">Dog</name>
    <name type="synonym">Canis familiaris</name>
    <dbReference type="NCBI Taxonomy" id="9615"/>
    <lineage>
        <taxon>Eukaryota</taxon>
        <taxon>Metazoa</taxon>
        <taxon>Chordata</taxon>
        <taxon>Craniata</taxon>
        <taxon>Vertebrata</taxon>
        <taxon>Euteleostomi</taxon>
        <taxon>Mammalia</taxon>
        <taxon>Eutheria</taxon>
        <taxon>Laurasiatheria</taxon>
        <taxon>Carnivora</taxon>
        <taxon>Caniformia</taxon>
        <taxon>Canidae</taxon>
        <taxon>Canis</taxon>
    </lineage>
</organism>
<dbReference type="PRINTS" id="PR00081">
    <property type="entry name" value="GDHRDH"/>
</dbReference>
<dbReference type="PANTHER" id="PTHR43313:SF3">
    <property type="entry name" value="17-BETA-HYDROXYSTEROID DEHYDROGENASE TYPE 2"/>
    <property type="match status" value="1"/>
</dbReference>
<dbReference type="GO" id="GO:0001890">
    <property type="term" value="P:placenta development"/>
    <property type="evidence" value="ECO:0007669"/>
    <property type="project" value="Ensembl"/>
</dbReference>
<dbReference type="Proteomes" id="UP000694429">
    <property type="component" value="Chromosome 5"/>
</dbReference>
<dbReference type="GeneID" id="489690"/>
<evidence type="ECO:0000256" key="3">
    <source>
        <dbReference type="RuleBase" id="RU000363"/>
    </source>
</evidence>
<dbReference type="GO" id="GO:0008209">
    <property type="term" value="P:androgen metabolic process"/>
    <property type="evidence" value="ECO:0007669"/>
    <property type="project" value="Ensembl"/>
</dbReference>
<dbReference type="AlphaFoldDB" id="A0A8C0T286"/>
<keyword evidence="2" id="KW-0560">Oxidoreductase</keyword>
<dbReference type="GO" id="GO:0001701">
    <property type="term" value="P:in utero embryonic development"/>
    <property type="evidence" value="ECO:0007669"/>
    <property type="project" value="Ensembl"/>
</dbReference>